<evidence type="ECO:0000256" key="3">
    <source>
        <dbReference type="ARBA" id="ARBA00022723"/>
    </source>
</evidence>
<dbReference type="STRING" id="1081109.A0A166UUF0"/>
<comment type="similarity">
    <text evidence="2">Belongs to the DODA-type extradiol aromatic ring-opening dioxygenase family.</text>
</comment>
<gene>
    <name evidence="7" type="ORF">AAL_00443</name>
</gene>
<dbReference type="OrthoDB" id="7396853at2759"/>
<dbReference type="PANTHER" id="PTHR30096:SF0">
    <property type="entry name" value="4,5-DOPA DIOXYGENASE EXTRADIOL-LIKE PROTEIN"/>
    <property type="match status" value="1"/>
</dbReference>
<dbReference type="AlphaFoldDB" id="A0A166UUF0"/>
<evidence type="ECO:0000313" key="7">
    <source>
        <dbReference type="EMBL" id="OAA32978.1"/>
    </source>
</evidence>
<evidence type="ECO:0000256" key="5">
    <source>
        <dbReference type="ARBA" id="ARBA00023002"/>
    </source>
</evidence>
<dbReference type="InterPro" id="IPR014436">
    <property type="entry name" value="Extradiol_dOase_DODA"/>
</dbReference>
<evidence type="ECO:0000256" key="2">
    <source>
        <dbReference type="ARBA" id="ARBA00007581"/>
    </source>
</evidence>
<evidence type="ECO:0000259" key="6">
    <source>
        <dbReference type="Pfam" id="PF02900"/>
    </source>
</evidence>
<dbReference type="Pfam" id="PF02900">
    <property type="entry name" value="LigB"/>
    <property type="match status" value="1"/>
</dbReference>
<dbReference type="Gene3D" id="3.40.830.10">
    <property type="entry name" value="LigB-like"/>
    <property type="match status" value="1"/>
</dbReference>
<evidence type="ECO:0000256" key="1">
    <source>
        <dbReference type="ARBA" id="ARBA00001947"/>
    </source>
</evidence>
<keyword evidence="7" id="KW-0223">Dioxygenase</keyword>
<proteinExistence type="inferred from homology"/>
<comment type="cofactor">
    <cofactor evidence="1">
        <name>Zn(2+)</name>
        <dbReference type="ChEBI" id="CHEBI:29105"/>
    </cofactor>
</comment>
<keyword evidence="8" id="KW-1185">Reference proteome</keyword>
<protein>
    <submittedName>
        <fullName evidence="7">Extradiol aromatic ring-opening dioxygenase, DODA type</fullName>
    </submittedName>
</protein>
<evidence type="ECO:0000313" key="8">
    <source>
        <dbReference type="Proteomes" id="UP000078544"/>
    </source>
</evidence>
<sequence length="278" mass="30666">MSRAPVYFFSHGGPSVQYNTRHPAFPVLQQIGREITQKVKPKAVVVFSAHWQGGPNEIHVNKDENAELIYDFYGFPDHYYQAQYPNKGSPQLASTVMAKLAEAGIASRGVSRGLDHGVWSGFTVAFDPETNPLNVPLVQASLFGNESPQAHYALGRAVSSLRDEGVLIIGAGMTVHNLRDLASVFQGDGSPLPYTTSFDDALREAVETDPKVREERMTAVCRRPDARQAHPHMDHLMPVFVAAGAAHDEWGKQTWTFREGSMGWGQYRFGQLPESANS</sequence>
<evidence type="ECO:0000256" key="4">
    <source>
        <dbReference type="ARBA" id="ARBA00022833"/>
    </source>
</evidence>
<keyword evidence="4" id="KW-0862">Zinc</keyword>
<keyword evidence="5" id="KW-0560">Oxidoreductase</keyword>
<dbReference type="GO" id="GO:0016702">
    <property type="term" value="F:oxidoreductase activity, acting on single donors with incorporation of molecular oxygen, incorporation of two atoms of oxygen"/>
    <property type="evidence" value="ECO:0007669"/>
    <property type="project" value="UniProtKB-ARBA"/>
</dbReference>
<dbReference type="SUPFAM" id="SSF53213">
    <property type="entry name" value="LigB-like"/>
    <property type="match status" value="1"/>
</dbReference>
<dbReference type="PIRSF" id="PIRSF006157">
    <property type="entry name" value="Doxgns_DODA"/>
    <property type="match status" value="1"/>
</dbReference>
<comment type="caution">
    <text evidence="7">The sequence shown here is derived from an EMBL/GenBank/DDBJ whole genome shotgun (WGS) entry which is preliminary data.</text>
</comment>
<keyword evidence="3" id="KW-0479">Metal-binding</keyword>
<feature type="domain" description="Extradiol ring-cleavage dioxygenase class III enzyme subunit B" evidence="6">
    <location>
        <begin position="5"/>
        <end position="258"/>
    </location>
</feature>
<dbReference type="GO" id="GO:0008198">
    <property type="term" value="F:ferrous iron binding"/>
    <property type="evidence" value="ECO:0007669"/>
    <property type="project" value="InterPro"/>
</dbReference>
<dbReference type="EMBL" id="AZGY01000001">
    <property type="protein sequence ID" value="OAA32978.1"/>
    <property type="molecule type" value="Genomic_DNA"/>
</dbReference>
<dbReference type="PANTHER" id="PTHR30096">
    <property type="entry name" value="4,5-DOPA DIOXYGENASE EXTRADIOL-LIKE PROTEIN"/>
    <property type="match status" value="1"/>
</dbReference>
<accession>A0A166UUF0</accession>
<reference evidence="7 8" key="1">
    <citation type="journal article" date="2016" name="Genome Biol. Evol.">
        <title>Divergent and convergent evolution of fungal pathogenicity.</title>
        <authorList>
            <person name="Shang Y."/>
            <person name="Xiao G."/>
            <person name="Zheng P."/>
            <person name="Cen K."/>
            <person name="Zhan S."/>
            <person name="Wang C."/>
        </authorList>
    </citation>
    <scope>NUCLEOTIDE SEQUENCE [LARGE SCALE GENOMIC DNA]</scope>
    <source>
        <strain evidence="7 8">RCEF 2490</strain>
    </source>
</reference>
<organism evidence="7 8">
    <name type="scientific">Moelleriella libera RCEF 2490</name>
    <dbReference type="NCBI Taxonomy" id="1081109"/>
    <lineage>
        <taxon>Eukaryota</taxon>
        <taxon>Fungi</taxon>
        <taxon>Dikarya</taxon>
        <taxon>Ascomycota</taxon>
        <taxon>Pezizomycotina</taxon>
        <taxon>Sordariomycetes</taxon>
        <taxon>Hypocreomycetidae</taxon>
        <taxon>Hypocreales</taxon>
        <taxon>Clavicipitaceae</taxon>
        <taxon>Moelleriella</taxon>
    </lineage>
</organism>
<dbReference type="CDD" id="cd07363">
    <property type="entry name" value="45_DOPA_Dioxygenase"/>
    <property type="match status" value="1"/>
</dbReference>
<name>A0A166UUF0_9HYPO</name>
<dbReference type="Proteomes" id="UP000078544">
    <property type="component" value="Unassembled WGS sequence"/>
</dbReference>
<dbReference type="InterPro" id="IPR004183">
    <property type="entry name" value="Xdiol_dOase_suB"/>
</dbReference>
<dbReference type="GO" id="GO:0008270">
    <property type="term" value="F:zinc ion binding"/>
    <property type="evidence" value="ECO:0007669"/>
    <property type="project" value="InterPro"/>
</dbReference>